<reference evidence="2" key="2">
    <citation type="submission" date="2020-05" db="EMBL/GenBank/DDBJ databases">
        <authorList>
            <person name="Kim H.-S."/>
            <person name="Proctor R.H."/>
            <person name="Brown D.W."/>
        </authorList>
    </citation>
    <scope>NUCLEOTIDE SEQUENCE</scope>
    <source>
        <strain evidence="2">NRRL 22465</strain>
    </source>
</reference>
<sequence>MVTTRSKTRGAVAALKSPISNPKSLSPCPQPTRLPATRSKQKRSKPVLQSPRPTKKAKLSKQIVDATPLPLTPISVVHDDSEDDIDEEGFCGMKTFGQDTAISYDQAIEEMHNLEFYQAYPHNRAANLCRWHFGDLLVGWYHRCLPAAQQQLDEILKGDLSCELDFSHLAIPVDQDTGELMELEDFCDLVLNEITNAQIRMRVEEIRVITCSSHVPVCEIIKDEYVQCFICAEEPEQHRKWPHYDFIPLQHTSKISKKSHEAYMKLRTKFEEDSCCRLGCGHDSAVIVLGGDNGDVAECEECPHLELASKACQCKSRKYAVRVAGTRIPVEVGPARMAMDSRYGHVDVGGIHLLVDACASGHLVKFR</sequence>
<evidence type="ECO:0000256" key="1">
    <source>
        <dbReference type="SAM" id="MobiDB-lite"/>
    </source>
</evidence>
<proteinExistence type="predicted"/>
<accession>A0A8H4XLN6</accession>
<dbReference type="EMBL" id="JABEYC010000321">
    <property type="protein sequence ID" value="KAF4979062.1"/>
    <property type="molecule type" value="Genomic_DNA"/>
</dbReference>
<reference evidence="2" key="1">
    <citation type="journal article" date="2020" name="BMC Genomics">
        <title>Correction to: Identification and distribution of gene clusters required for synthesis of sphingolipid metabolism inhibitors in diverse species of the filamentous fungus Fusarium.</title>
        <authorList>
            <person name="Kim H.S."/>
            <person name="Lohmar J.M."/>
            <person name="Busman M."/>
            <person name="Brown D.W."/>
            <person name="Naumann T.A."/>
            <person name="Divon H.H."/>
            <person name="Lysoe E."/>
            <person name="Uhlig S."/>
            <person name="Proctor R.H."/>
        </authorList>
    </citation>
    <scope>NUCLEOTIDE SEQUENCE</scope>
    <source>
        <strain evidence="2">NRRL 22465</strain>
    </source>
</reference>
<comment type="caution">
    <text evidence="2">The sequence shown here is derived from an EMBL/GenBank/DDBJ whole genome shotgun (WGS) entry which is preliminary data.</text>
</comment>
<keyword evidence="3" id="KW-1185">Reference proteome</keyword>
<organism evidence="2 3">
    <name type="scientific">Fusarium zealandicum</name>
    <dbReference type="NCBI Taxonomy" id="1053134"/>
    <lineage>
        <taxon>Eukaryota</taxon>
        <taxon>Fungi</taxon>
        <taxon>Dikarya</taxon>
        <taxon>Ascomycota</taxon>
        <taxon>Pezizomycotina</taxon>
        <taxon>Sordariomycetes</taxon>
        <taxon>Hypocreomycetidae</taxon>
        <taxon>Hypocreales</taxon>
        <taxon>Nectriaceae</taxon>
        <taxon>Fusarium</taxon>
        <taxon>Fusarium staphyleae species complex</taxon>
    </lineage>
</organism>
<name>A0A8H4XLN6_9HYPO</name>
<dbReference type="Proteomes" id="UP000635477">
    <property type="component" value="Unassembled WGS sequence"/>
</dbReference>
<gene>
    <name evidence="2" type="ORF">FZEAL_4672</name>
</gene>
<evidence type="ECO:0000313" key="3">
    <source>
        <dbReference type="Proteomes" id="UP000635477"/>
    </source>
</evidence>
<feature type="region of interest" description="Disordered" evidence="1">
    <location>
        <begin position="1"/>
        <end position="61"/>
    </location>
</feature>
<dbReference type="OrthoDB" id="5038369at2759"/>
<protein>
    <submittedName>
        <fullName evidence="2">Uncharacterized protein</fullName>
    </submittedName>
</protein>
<dbReference type="AlphaFoldDB" id="A0A8H4XLN6"/>
<evidence type="ECO:0000313" key="2">
    <source>
        <dbReference type="EMBL" id="KAF4979062.1"/>
    </source>
</evidence>